<comment type="subcellular location">
    <subcellularLocation>
        <location evidence="1">Membrane</location>
    </subcellularLocation>
</comment>
<dbReference type="CDD" id="cd07185">
    <property type="entry name" value="OmpA_C-like"/>
    <property type="match status" value="1"/>
</dbReference>
<keyword evidence="5" id="KW-0812">Transmembrane</keyword>
<protein>
    <submittedName>
        <fullName evidence="7">OmpA family protein</fullName>
    </submittedName>
</protein>
<feature type="compositionally biased region" description="Basic and acidic residues" evidence="4">
    <location>
        <begin position="333"/>
        <end position="346"/>
    </location>
</feature>
<evidence type="ECO:0000256" key="2">
    <source>
        <dbReference type="ARBA" id="ARBA00023136"/>
    </source>
</evidence>
<evidence type="ECO:0000313" key="7">
    <source>
        <dbReference type="EMBL" id="QUX30640.1"/>
    </source>
</evidence>
<dbReference type="InterPro" id="IPR051677">
    <property type="entry name" value="AfsR-DnrI-RedD_regulator"/>
</dbReference>
<organism evidence="7 8">
    <name type="scientific">Nocardiopsis akebiae</name>
    <dbReference type="NCBI Taxonomy" id="2831968"/>
    <lineage>
        <taxon>Bacteria</taxon>
        <taxon>Bacillati</taxon>
        <taxon>Actinomycetota</taxon>
        <taxon>Actinomycetes</taxon>
        <taxon>Streptosporangiales</taxon>
        <taxon>Nocardiopsidaceae</taxon>
        <taxon>Nocardiopsis</taxon>
    </lineage>
</organism>
<sequence length="819" mass="87951">MTHPRLRQLAALATTLALLAGLPWLATLLTWPVLDLSWTSVQVHLRSARLPQGVGAALLILALWGLWSLYLAVVITEAIGRFRHRPPRLRLLRPLQMLAATTLGTIAVYPAAAHAAAPATTVSEAPAEPVAEDLAGTEADQRDVEEPVLIDRSRTIDSFGYDSAELNEPMRQDVQAIAQLIDQHGSEEIPVVVTGHTDAAGDAAYNLDLSQRRAETVAEQLRTHLGEEITVRAEGEGDRALIDSADDAEQRRVEISYSVLLTPPPAPDTPPAHHDPENEDAPEETSTPAVGLSLPGGLILAMTTGTAGVVAGMALERRRGQPQHSSDAYEASTDAHDQAEAAHHTAEAPLSPSAPIDTDEDAEDERPELAMIDLARAPGLGITGPGAEGAARTLLTRALDHSESALTVVVPNSDLHALLDETRRLPQLDEDASIMVTDGVEDALTLLQLQVLARHRAADEHDDTEDQDAAPPGGPQFVLLARADAGVATEVTSLLAHTPNAPLHAILLGPWPQDDGPTMSIDAHGVITTADAPFAEAVGHHWATTTSSELYRALLTRHDTPIEDTKDTEDADAADETEEPEPEPEPGVEASTSHQAEASAGAVSVTVLGRITLAVHGHQVRPHRRAAYEVLSYLAAHPAGVRLEAAVDAMWPQDTGHRAIRRWHDACTSVRTACRPLLGEDATAVIIHDGDLYRLNPDLVVCDLWRVEQLLDDADGEDAAVLATSAAALADGDFAEQADYLWAEAIRERIRNRLVEALTECSKEVETRRSISMLNRAIKIDPASFDATQELARRYDEKGDSASAARVRKNHEIKLQGAE</sequence>
<dbReference type="InterPro" id="IPR005158">
    <property type="entry name" value="BTAD"/>
</dbReference>
<evidence type="ECO:0000256" key="3">
    <source>
        <dbReference type="PROSITE-ProRule" id="PRU00473"/>
    </source>
</evidence>
<dbReference type="Gene3D" id="3.30.1330.60">
    <property type="entry name" value="OmpA-like domain"/>
    <property type="match status" value="1"/>
</dbReference>
<dbReference type="InterPro" id="IPR036737">
    <property type="entry name" value="OmpA-like_sf"/>
</dbReference>
<dbReference type="SMART" id="SM01043">
    <property type="entry name" value="BTAD"/>
    <property type="match status" value="1"/>
</dbReference>
<dbReference type="Proteomes" id="UP000678016">
    <property type="component" value="Chromosome"/>
</dbReference>
<reference evidence="8" key="1">
    <citation type="submission" date="2021-05" db="EMBL/GenBank/DDBJ databases">
        <title>Direct Submission.</title>
        <authorList>
            <person name="Li K."/>
            <person name="Gao J."/>
        </authorList>
    </citation>
    <scope>NUCLEOTIDE SEQUENCE [LARGE SCALE GENOMIC DNA]</scope>
    <source>
        <strain evidence="8">HDS12</strain>
    </source>
</reference>
<dbReference type="SUPFAM" id="SSF103088">
    <property type="entry name" value="OmpA-like"/>
    <property type="match status" value="1"/>
</dbReference>
<dbReference type="Gene3D" id="1.10.10.10">
    <property type="entry name" value="Winged helix-like DNA-binding domain superfamily/Winged helix DNA-binding domain"/>
    <property type="match status" value="1"/>
</dbReference>
<feature type="region of interest" description="Disordered" evidence="4">
    <location>
        <begin position="797"/>
        <end position="819"/>
    </location>
</feature>
<feature type="compositionally biased region" description="Basic and acidic residues" evidence="4">
    <location>
        <begin position="810"/>
        <end position="819"/>
    </location>
</feature>
<feature type="domain" description="OmpA-like" evidence="6">
    <location>
        <begin position="146"/>
        <end position="261"/>
    </location>
</feature>
<feature type="transmembrane region" description="Helical" evidence="5">
    <location>
        <begin position="97"/>
        <end position="117"/>
    </location>
</feature>
<accession>A0ABX8C9V3</accession>
<dbReference type="InterPro" id="IPR006665">
    <property type="entry name" value="OmpA-like"/>
</dbReference>
<evidence type="ECO:0000259" key="6">
    <source>
        <dbReference type="PROSITE" id="PS51123"/>
    </source>
</evidence>
<dbReference type="InterPro" id="IPR006664">
    <property type="entry name" value="OMP_bac"/>
</dbReference>
<evidence type="ECO:0000256" key="4">
    <source>
        <dbReference type="SAM" id="MobiDB-lite"/>
    </source>
</evidence>
<dbReference type="PANTHER" id="PTHR35807">
    <property type="entry name" value="TRANSCRIPTIONAL REGULATOR REDD-RELATED"/>
    <property type="match status" value="1"/>
</dbReference>
<proteinExistence type="predicted"/>
<feature type="region of interest" description="Disordered" evidence="4">
    <location>
        <begin position="558"/>
        <end position="599"/>
    </location>
</feature>
<gene>
    <name evidence="7" type="ORF">KGD83_09105</name>
</gene>
<feature type="region of interest" description="Disordered" evidence="4">
    <location>
        <begin position="318"/>
        <end position="365"/>
    </location>
</feature>
<evidence type="ECO:0000256" key="5">
    <source>
        <dbReference type="SAM" id="Phobius"/>
    </source>
</evidence>
<name>A0ABX8C9V3_9ACTN</name>
<keyword evidence="5" id="KW-1133">Transmembrane helix</keyword>
<feature type="compositionally biased region" description="Acidic residues" evidence="4">
    <location>
        <begin position="566"/>
        <end position="586"/>
    </location>
</feature>
<dbReference type="InterPro" id="IPR036388">
    <property type="entry name" value="WH-like_DNA-bd_sf"/>
</dbReference>
<dbReference type="Pfam" id="PF00691">
    <property type="entry name" value="OmpA"/>
    <property type="match status" value="1"/>
</dbReference>
<dbReference type="RefSeq" id="WP_212643390.1">
    <property type="nucleotide sequence ID" value="NZ_CP074132.1"/>
</dbReference>
<feature type="region of interest" description="Disordered" evidence="4">
    <location>
        <begin position="259"/>
        <end position="293"/>
    </location>
</feature>
<keyword evidence="8" id="KW-1185">Reference proteome</keyword>
<dbReference type="EMBL" id="CP074132">
    <property type="protein sequence ID" value="QUX30640.1"/>
    <property type="molecule type" value="Genomic_DNA"/>
</dbReference>
<dbReference type="PRINTS" id="PR01021">
    <property type="entry name" value="OMPADOMAIN"/>
</dbReference>
<keyword evidence="2 3" id="KW-0472">Membrane</keyword>
<evidence type="ECO:0000313" key="8">
    <source>
        <dbReference type="Proteomes" id="UP000678016"/>
    </source>
</evidence>
<feature type="transmembrane region" description="Helical" evidence="5">
    <location>
        <begin position="52"/>
        <end position="76"/>
    </location>
</feature>
<evidence type="ECO:0000256" key="1">
    <source>
        <dbReference type="ARBA" id="ARBA00004370"/>
    </source>
</evidence>
<dbReference type="PROSITE" id="PS51123">
    <property type="entry name" value="OMPA_2"/>
    <property type="match status" value="1"/>
</dbReference>